<reference evidence="3" key="1">
    <citation type="journal article" date="2023" name="DNA Res.">
        <title>Chromosome-level genome assembly of Phrynocephalus forsythii using third-generation DNA sequencing and Hi-C analysis.</title>
        <authorList>
            <person name="Qi Y."/>
            <person name="Zhao W."/>
            <person name="Zhao Y."/>
            <person name="Niu C."/>
            <person name="Cao S."/>
            <person name="Zhang Y."/>
        </authorList>
    </citation>
    <scope>NUCLEOTIDE SEQUENCE</scope>
    <source>
        <tissue evidence="3">Muscle</tissue>
    </source>
</reference>
<dbReference type="SUPFAM" id="SSF46689">
    <property type="entry name" value="Homeodomain-like"/>
    <property type="match status" value="1"/>
</dbReference>
<dbReference type="GO" id="GO:0005634">
    <property type="term" value="C:nucleus"/>
    <property type="evidence" value="ECO:0007669"/>
    <property type="project" value="TreeGrafter"/>
</dbReference>
<protein>
    <recommendedName>
        <fullName evidence="2">HTH CENPB-type domain-containing protein</fullName>
    </recommendedName>
</protein>
<sequence length="189" mass="21789">MGALHLSRDFAARLSSRFSHLRFENLLFMWVEENQHVEDTVPETMICAKAKALHTELLKQKTETSGPAEEFKVSRGWFEKFKTRSGIHSAVRHGEAASFHLPATKDFTTEFLETMTSGDYLPQQVFNCDETGLFWKRMQERAYITQEETRLPGHKPMKDCLTLLLCANTSEDLKVKPLLVYQSENPQTF</sequence>
<dbReference type="InterPro" id="IPR006600">
    <property type="entry name" value="HTH_CenpB_DNA-bd_dom"/>
</dbReference>
<evidence type="ECO:0000259" key="2">
    <source>
        <dbReference type="PROSITE" id="PS51253"/>
    </source>
</evidence>
<dbReference type="Gene3D" id="1.10.10.60">
    <property type="entry name" value="Homeodomain-like"/>
    <property type="match status" value="1"/>
</dbReference>
<evidence type="ECO:0000313" key="4">
    <source>
        <dbReference type="Proteomes" id="UP001142489"/>
    </source>
</evidence>
<feature type="domain" description="HTH CENPB-type" evidence="2">
    <location>
        <begin position="11"/>
        <end position="91"/>
    </location>
</feature>
<keyword evidence="1" id="KW-0238">DNA-binding</keyword>
<dbReference type="PROSITE" id="PS51253">
    <property type="entry name" value="HTH_CENPB"/>
    <property type="match status" value="1"/>
</dbReference>
<keyword evidence="4" id="KW-1185">Reference proteome</keyword>
<dbReference type="InterPro" id="IPR009057">
    <property type="entry name" value="Homeodomain-like_sf"/>
</dbReference>
<comment type="caution">
    <text evidence="3">The sequence shown here is derived from an EMBL/GenBank/DDBJ whole genome shotgun (WGS) entry which is preliminary data.</text>
</comment>
<dbReference type="PANTHER" id="PTHR19303">
    <property type="entry name" value="TRANSPOSON"/>
    <property type="match status" value="1"/>
</dbReference>
<organism evidence="3 4">
    <name type="scientific">Phrynocephalus forsythii</name>
    <dbReference type="NCBI Taxonomy" id="171643"/>
    <lineage>
        <taxon>Eukaryota</taxon>
        <taxon>Metazoa</taxon>
        <taxon>Chordata</taxon>
        <taxon>Craniata</taxon>
        <taxon>Vertebrata</taxon>
        <taxon>Euteleostomi</taxon>
        <taxon>Lepidosauria</taxon>
        <taxon>Squamata</taxon>
        <taxon>Bifurcata</taxon>
        <taxon>Unidentata</taxon>
        <taxon>Episquamata</taxon>
        <taxon>Toxicofera</taxon>
        <taxon>Iguania</taxon>
        <taxon>Acrodonta</taxon>
        <taxon>Agamidae</taxon>
        <taxon>Agaminae</taxon>
        <taxon>Phrynocephalus</taxon>
    </lineage>
</organism>
<evidence type="ECO:0000313" key="3">
    <source>
        <dbReference type="EMBL" id="KAJ7335726.1"/>
    </source>
</evidence>
<dbReference type="PANTHER" id="PTHR19303:SF27">
    <property type="entry name" value="HTH CENPB-TYPE DOMAIN-CONTAINING PROTEIN"/>
    <property type="match status" value="1"/>
</dbReference>
<name>A0A9Q0Y1K5_9SAUR</name>
<dbReference type="GO" id="GO:0003677">
    <property type="term" value="F:DNA binding"/>
    <property type="evidence" value="ECO:0007669"/>
    <property type="project" value="UniProtKB-KW"/>
</dbReference>
<gene>
    <name evidence="3" type="ORF">JRQ81_013667</name>
</gene>
<dbReference type="Pfam" id="PF03221">
    <property type="entry name" value="HTH_Tnp_Tc5"/>
    <property type="match status" value="1"/>
</dbReference>
<dbReference type="AlphaFoldDB" id="A0A9Q0Y1K5"/>
<dbReference type="InterPro" id="IPR050863">
    <property type="entry name" value="CenT-Element_Derived"/>
</dbReference>
<dbReference type="Proteomes" id="UP001142489">
    <property type="component" value="Unassembled WGS sequence"/>
</dbReference>
<evidence type="ECO:0000256" key="1">
    <source>
        <dbReference type="ARBA" id="ARBA00023125"/>
    </source>
</evidence>
<dbReference type="EMBL" id="JAPFRF010000004">
    <property type="protein sequence ID" value="KAJ7335726.1"/>
    <property type="molecule type" value="Genomic_DNA"/>
</dbReference>
<dbReference type="OrthoDB" id="125347at2759"/>
<proteinExistence type="predicted"/>
<accession>A0A9Q0Y1K5</accession>